<organism evidence="2 3">
    <name type="scientific">Micromonospora saelicesensis</name>
    <dbReference type="NCBI Taxonomy" id="285676"/>
    <lineage>
        <taxon>Bacteria</taxon>
        <taxon>Bacillati</taxon>
        <taxon>Actinomycetota</taxon>
        <taxon>Actinomycetes</taxon>
        <taxon>Micromonosporales</taxon>
        <taxon>Micromonosporaceae</taxon>
        <taxon>Micromonospora</taxon>
    </lineage>
</organism>
<dbReference type="SUPFAM" id="SSF64288">
    <property type="entry name" value="Chorismate lyase-like"/>
    <property type="match status" value="1"/>
</dbReference>
<evidence type="ECO:0000313" key="2">
    <source>
        <dbReference type="EMBL" id="RAO26447.1"/>
    </source>
</evidence>
<dbReference type="Proteomes" id="UP000249419">
    <property type="component" value="Unassembled WGS sequence"/>
</dbReference>
<dbReference type="PANTHER" id="PTHR44846:SF17">
    <property type="entry name" value="GNTR-FAMILY TRANSCRIPTIONAL REGULATOR"/>
    <property type="match status" value="1"/>
</dbReference>
<proteinExistence type="predicted"/>
<dbReference type="InterPro" id="IPR011663">
    <property type="entry name" value="UTRA"/>
</dbReference>
<reference evidence="2 3" key="1">
    <citation type="submission" date="2018-03" db="EMBL/GenBank/DDBJ databases">
        <title>Defining the species Micromonospora saelicesensis and Micromonospora noduli under the framework of genomics.</title>
        <authorList>
            <person name="Riesco R."/>
            <person name="Trujillo M.E."/>
        </authorList>
    </citation>
    <scope>NUCLEOTIDE SEQUENCE [LARGE SCALE GENOMIC DNA]</scope>
    <source>
        <strain evidence="2 3">PSN13</strain>
    </source>
</reference>
<sequence>MGQPRWNTTSDRYLSPTVGDAWAAEAAASGQRGTQRILDATTLPAPDDIAQMLGLPAGASVVRRRRLILADDQPVELATSYWAASLADLTVLGDPQKIPGGTARFLAELGYHPVEVREDLTARMSTTEEEMVLQGRVPQLVQSEPVLVLTRIQLDESGQPFQVDVNVMREGQHTRYVRQAG</sequence>
<protein>
    <recommendedName>
        <fullName evidence="1">UbiC transcription regulator-associated domain-containing protein</fullName>
    </recommendedName>
</protein>
<dbReference type="InterPro" id="IPR050679">
    <property type="entry name" value="Bact_HTH_transcr_reg"/>
</dbReference>
<evidence type="ECO:0000259" key="1">
    <source>
        <dbReference type="SMART" id="SM00866"/>
    </source>
</evidence>
<gene>
    <name evidence="2" type="ORF">PSN13_06475</name>
</gene>
<dbReference type="GO" id="GO:0045892">
    <property type="term" value="P:negative regulation of DNA-templated transcription"/>
    <property type="evidence" value="ECO:0007669"/>
    <property type="project" value="TreeGrafter"/>
</dbReference>
<dbReference type="EMBL" id="PYAG01000041">
    <property type="protein sequence ID" value="RAO26447.1"/>
    <property type="molecule type" value="Genomic_DNA"/>
</dbReference>
<dbReference type="AlphaFoldDB" id="A0A328NBZ4"/>
<dbReference type="SMART" id="SM00866">
    <property type="entry name" value="UTRA"/>
    <property type="match status" value="1"/>
</dbReference>
<comment type="caution">
    <text evidence="2">The sequence shown here is derived from an EMBL/GenBank/DDBJ whole genome shotgun (WGS) entry which is preliminary data.</text>
</comment>
<feature type="domain" description="UbiC transcription regulator-associated" evidence="1">
    <location>
        <begin position="28"/>
        <end position="174"/>
    </location>
</feature>
<dbReference type="PANTHER" id="PTHR44846">
    <property type="entry name" value="MANNOSYL-D-GLYCERATE TRANSPORT/METABOLISM SYSTEM REPRESSOR MNGR-RELATED"/>
    <property type="match status" value="1"/>
</dbReference>
<dbReference type="RefSeq" id="WP_112678829.1">
    <property type="nucleotide sequence ID" value="NZ_PYAG01000041.1"/>
</dbReference>
<dbReference type="Gene3D" id="3.40.1410.10">
    <property type="entry name" value="Chorismate lyase-like"/>
    <property type="match status" value="1"/>
</dbReference>
<dbReference type="GO" id="GO:0003677">
    <property type="term" value="F:DNA binding"/>
    <property type="evidence" value="ECO:0007669"/>
    <property type="project" value="InterPro"/>
</dbReference>
<evidence type="ECO:0000313" key="3">
    <source>
        <dbReference type="Proteomes" id="UP000249419"/>
    </source>
</evidence>
<dbReference type="InterPro" id="IPR028978">
    <property type="entry name" value="Chorismate_lyase_/UTRA_dom_sf"/>
</dbReference>
<dbReference type="Pfam" id="PF07702">
    <property type="entry name" value="UTRA"/>
    <property type="match status" value="1"/>
</dbReference>
<accession>A0A328NBZ4</accession>
<name>A0A328NBZ4_9ACTN</name>